<organism evidence="2 3">
    <name type="scientific">Glutinoglossum americanum</name>
    <dbReference type="NCBI Taxonomy" id="1670608"/>
    <lineage>
        <taxon>Eukaryota</taxon>
        <taxon>Fungi</taxon>
        <taxon>Dikarya</taxon>
        <taxon>Ascomycota</taxon>
        <taxon>Pezizomycotina</taxon>
        <taxon>Geoglossomycetes</taxon>
        <taxon>Geoglossales</taxon>
        <taxon>Geoglossaceae</taxon>
        <taxon>Glutinoglossum</taxon>
    </lineage>
</organism>
<comment type="caution">
    <text evidence="2">The sequence shown here is derived from an EMBL/GenBank/DDBJ whole genome shotgun (WGS) entry which is preliminary data.</text>
</comment>
<sequence length="782" mass="86999">MSIGDPSPVVPRMRKLKPLGTPPLMDHKGDSGVRESSLTAPRIPGPFTTPWGDSSEFDNAQPSRKLKGRHIGSSDIYPSRFTSRNASEQRDLNSLMKPDLLEGCEIASPSNKGLTGRLRHPGLPTHIDTPLRSRNSHPSASSTSPRSIYGKTQTAAEETPTQDDEPPLAFVKMGQNPVKESPAIAAATQGNTADFESIRGAYAARVINSADQASQRAILLSKSLGIGSAGDPVANKQGSVKGAFRPPRKRGALKEARKVTFNDKLREHTLQQCGEGEHRMELRGSMGEAPQSPITTFLFFSDPREAANDMSTELPSKEHSDGTEALTSLKEGDDSKSINDGLMKAAEDATTKPQEDGGEAESSEQRDVPGEPTTTAAEHRLTNHRPSARNVLEHYVAEKQRNEREMLKSPEKGDFAGEPKRPTDDRSTEHPLRAQEIVTAGGLAMHPPKLQEIAATSKLTEHSPQAQKIATVGKPTDHPFRAQKEASSDSTVERPLEEQKKYKRIADGSIEYESLSDDSAVELPSQSPRGATLEEQRRKLAKNSSVKRRKHTAGMEMYWEYRVIRNTWRDEEDPPLQHHCGTYFDRDSANQAARDQLFPPGADFDPTLYDEYHKEKDAFDMDIYSAQSIRGHVLVFTDRVLRHKPQADALSEEIKKTWMNPKVYVVWEKYTEYVEQDEDELFDESEAENEVKSVTTTMLGIHTTRNLANKAASDHTLECIRRSTVESNARSEVEIVELEMQSREHLEILEKQNSVYKSEVETVSKSELAVWVDEVDLIGPRN</sequence>
<name>A0A9P8I492_9PEZI</name>
<gene>
    <name evidence="2" type="ORF">FGG08_005100</name>
</gene>
<feature type="region of interest" description="Disordered" evidence="1">
    <location>
        <begin position="229"/>
        <end position="250"/>
    </location>
</feature>
<dbReference type="Proteomes" id="UP000698800">
    <property type="component" value="Unassembled WGS sequence"/>
</dbReference>
<feature type="region of interest" description="Disordered" evidence="1">
    <location>
        <begin position="304"/>
        <end position="433"/>
    </location>
</feature>
<feature type="compositionally biased region" description="Low complexity" evidence="1">
    <location>
        <begin position="132"/>
        <end position="147"/>
    </location>
</feature>
<keyword evidence="3" id="KW-1185">Reference proteome</keyword>
<feature type="compositionally biased region" description="Basic and acidic residues" evidence="1">
    <location>
        <begin position="475"/>
        <end position="500"/>
    </location>
</feature>
<evidence type="ECO:0000256" key="1">
    <source>
        <dbReference type="SAM" id="MobiDB-lite"/>
    </source>
</evidence>
<reference evidence="2" key="1">
    <citation type="submission" date="2021-03" db="EMBL/GenBank/DDBJ databases">
        <title>Comparative genomics and phylogenomic investigation of the class Geoglossomycetes provide insights into ecological specialization and systematics.</title>
        <authorList>
            <person name="Melie T."/>
            <person name="Pirro S."/>
            <person name="Miller A.N."/>
            <person name="Quandt A."/>
        </authorList>
    </citation>
    <scope>NUCLEOTIDE SEQUENCE</scope>
    <source>
        <strain evidence="2">GBOQ0MN5Z8</strain>
    </source>
</reference>
<feature type="compositionally biased region" description="Basic and acidic residues" evidence="1">
    <location>
        <begin position="345"/>
        <end position="355"/>
    </location>
</feature>
<dbReference type="EMBL" id="JAGHQL010000115">
    <property type="protein sequence ID" value="KAH0538280.1"/>
    <property type="molecule type" value="Genomic_DNA"/>
</dbReference>
<dbReference type="AlphaFoldDB" id="A0A9P8I492"/>
<evidence type="ECO:0000313" key="2">
    <source>
        <dbReference type="EMBL" id="KAH0538280.1"/>
    </source>
</evidence>
<feature type="compositionally biased region" description="Basic residues" evidence="1">
    <location>
        <begin position="539"/>
        <end position="548"/>
    </location>
</feature>
<feature type="region of interest" description="Disordered" evidence="1">
    <location>
        <begin position="455"/>
        <end position="500"/>
    </location>
</feature>
<proteinExistence type="predicted"/>
<protein>
    <submittedName>
        <fullName evidence="2">Uncharacterized protein</fullName>
    </submittedName>
</protein>
<feature type="region of interest" description="Disordered" evidence="1">
    <location>
        <begin position="515"/>
        <end position="548"/>
    </location>
</feature>
<accession>A0A9P8I492</accession>
<feature type="compositionally biased region" description="Basic and acidic residues" evidence="1">
    <location>
        <begin position="391"/>
        <end position="433"/>
    </location>
</feature>
<dbReference type="OrthoDB" id="5484739at2759"/>
<feature type="region of interest" description="Disordered" evidence="1">
    <location>
        <begin position="1"/>
        <end position="169"/>
    </location>
</feature>
<evidence type="ECO:0000313" key="3">
    <source>
        <dbReference type="Proteomes" id="UP000698800"/>
    </source>
</evidence>